<dbReference type="Pfam" id="PF00583">
    <property type="entry name" value="Acetyltransf_1"/>
    <property type="match status" value="1"/>
</dbReference>
<dbReference type="SUPFAM" id="SSF55729">
    <property type="entry name" value="Acyl-CoA N-acyltransferases (Nat)"/>
    <property type="match status" value="1"/>
</dbReference>
<dbReference type="RefSeq" id="XP_026483420.2">
    <property type="nucleotide sequence ID" value="XM_026627635.2"/>
</dbReference>
<feature type="domain" description="N-acetyltransferase" evidence="1">
    <location>
        <begin position="86"/>
        <end position="226"/>
    </location>
</feature>
<dbReference type="InterPro" id="IPR000182">
    <property type="entry name" value="GNAT_dom"/>
</dbReference>
<keyword evidence="2" id="KW-1185">Reference proteome</keyword>
<evidence type="ECO:0000259" key="1">
    <source>
        <dbReference type="PROSITE" id="PS51186"/>
    </source>
</evidence>
<dbReference type="Gene3D" id="3.40.630.30">
    <property type="match status" value="1"/>
</dbReference>
<dbReference type="Proteomes" id="UP001652626">
    <property type="component" value="Chromosome 30"/>
</dbReference>
<dbReference type="PROSITE" id="PS51186">
    <property type="entry name" value="GNAT"/>
    <property type="match status" value="1"/>
</dbReference>
<name>A0A8B8HFZ6_VANTA</name>
<dbReference type="AlphaFoldDB" id="A0A8B8HFZ6"/>
<dbReference type="GeneID" id="113391610"/>
<evidence type="ECO:0000313" key="3">
    <source>
        <dbReference type="RefSeq" id="XP_026483420.2"/>
    </source>
</evidence>
<protein>
    <submittedName>
        <fullName evidence="3">Uncharacterized protein LOC113391610</fullName>
    </submittedName>
</protein>
<dbReference type="PANTHER" id="PTHR20905">
    <property type="entry name" value="N-ACETYLTRANSFERASE-RELATED"/>
    <property type="match status" value="1"/>
</dbReference>
<dbReference type="InterPro" id="IPR016181">
    <property type="entry name" value="Acyl_CoA_acyltransferase"/>
</dbReference>
<dbReference type="OMA" id="PREPLCA"/>
<dbReference type="CDD" id="cd04301">
    <property type="entry name" value="NAT_SF"/>
    <property type="match status" value="1"/>
</dbReference>
<proteinExistence type="predicted"/>
<dbReference type="GO" id="GO:0008080">
    <property type="term" value="F:N-acetyltransferase activity"/>
    <property type="evidence" value="ECO:0007669"/>
    <property type="project" value="TreeGrafter"/>
</dbReference>
<evidence type="ECO:0000313" key="2">
    <source>
        <dbReference type="Proteomes" id="UP001652626"/>
    </source>
</evidence>
<gene>
    <name evidence="3" type="primary">LOC113391610</name>
</gene>
<accession>A0A8B8HFZ6</accession>
<reference evidence="3" key="1">
    <citation type="submission" date="2025-08" db="UniProtKB">
        <authorList>
            <consortium name="RefSeq"/>
        </authorList>
    </citation>
    <scope>IDENTIFICATION</scope>
    <source>
        <tissue evidence="3">Whole body</tissue>
    </source>
</reference>
<organism evidence="2 3">
    <name type="scientific">Vanessa tameamea</name>
    <name type="common">Kamehameha butterfly</name>
    <dbReference type="NCBI Taxonomy" id="334116"/>
    <lineage>
        <taxon>Eukaryota</taxon>
        <taxon>Metazoa</taxon>
        <taxon>Ecdysozoa</taxon>
        <taxon>Arthropoda</taxon>
        <taxon>Hexapoda</taxon>
        <taxon>Insecta</taxon>
        <taxon>Pterygota</taxon>
        <taxon>Neoptera</taxon>
        <taxon>Endopterygota</taxon>
        <taxon>Lepidoptera</taxon>
        <taxon>Glossata</taxon>
        <taxon>Ditrysia</taxon>
        <taxon>Papilionoidea</taxon>
        <taxon>Nymphalidae</taxon>
        <taxon>Nymphalinae</taxon>
        <taxon>Vanessa</taxon>
    </lineage>
</organism>
<dbReference type="PANTHER" id="PTHR20905:SF32">
    <property type="entry name" value="ARYLALKYLAMINE N-ACETYLTRANSFERASE-LIKE 7, ISOFORM A"/>
    <property type="match status" value="1"/>
</dbReference>
<dbReference type="OrthoDB" id="6896205at2759"/>
<sequence>MPWQRPENVPLGKLWGRFQGKERNGVPGLMYQIRDMDEHYKQRCLDLMQETFLRDEPLCQVLDLKNDPESIETIRNNWTEMLNQKTSIACFTEENGGPKELVGFNILTIYSKDDDKEDIDEVKGDQWRKILKTLTHAENLVDVYSKYDVDKYLSSSGLTVLPGHRGQNIGARLIEAREQLCKEFGIKATCTVFTAQTSQILAAKCGYEVLATLQYSEMLKEGIDLTGCSCSEAKVMGIKFK</sequence>